<dbReference type="EMBL" id="ACOM01000004">
    <property type="protein sequence ID" value="EEP55150.1"/>
    <property type="molecule type" value="Genomic_DNA"/>
</dbReference>
<comment type="caution">
    <text evidence="7">The sequence shown here is derived from an EMBL/GenBank/DDBJ whole genome shotgun (WGS) entry which is preliminary data.</text>
</comment>
<dbReference type="InterPro" id="IPR019661">
    <property type="entry name" value="RepA2"/>
</dbReference>
<accession>C4IEW2</accession>
<reference evidence="7 8" key="1">
    <citation type="submission" date="2009-08" db="EMBL/GenBank/DDBJ databases">
        <authorList>
            <person name="Shrivastava S."/>
            <person name="Brinkac L.B."/>
            <person name="Brown J.L."/>
            <person name="Bruce D.B."/>
            <person name="Detter C."/>
            <person name="Green L.D."/>
            <person name="Munk C.A."/>
            <person name="Rogers Y.C."/>
            <person name="Tapia R."/>
            <person name="Sims D.R."/>
            <person name="Smith L.A."/>
            <person name="Smith T.J."/>
            <person name="Sutton G."/>
            <person name="Brettin T."/>
        </authorList>
    </citation>
    <scope>NUCLEOTIDE SEQUENCE [LARGE SCALE GENOMIC DNA]</scope>
    <source>
        <strain evidence="8">E4 str. BoNT E BL5262</strain>
    </source>
</reference>
<evidence type="ECO:0000256" key="6">
    <source>
        <dbReference type="ARBA" id="ARBA00031853"/>
    </source>
</evidence>
<dbReference type="AlphaFoldDB" id="C4IEW2"/>
<keyword evidence="3" id="KW-0805">Transcription regulation</keyword>
<dbReference type="HOGENOM" id="CLU_206477_0_0_9"/>
<dbReference type="RefSeq" id="WP_003410857.1">
    <property type="nucleotide sequence ID" value="NZ_ACOM01000004.1"/>
</dbReference>
<dbReference type="Proteomes" id="UP000003081">
    <property type="component" value="Unassembled WGS sequence"/>
</dbReference>
<name>C4IEW2_CLOBU</name>
<keyword evidence="8" id="KW-1185">Reference proteome</keyword>
<evidence type="ECO:0000256" key="1">
    <source>
        <dbReference type="ARBA" id="ARBA00022491"/>
    </source>
</evidence>
<keyword evidence="4" id="KW-0238">DNA-binding</keyword>
<evidence type="ECO:0000313" key="8">
    <source>
        <dbReference type="Proteomes" id="UP000003081"/>
    </source>
</evidence>
<evidence type="ECO:0000256" key="4">
    <source>
        <dbReference type="ARBA" id="ARBA00023125"/>
    </source>
</evidence>
<evidence type="ECO:0000256" key="2">
    <source>
        <dbReference type="ARBA" id="ARBA00022689"/>
    </source>
</evidence>
<evidence type="ECO:0000256" key="5">
    <source>
        <dbReference type="ARBA" id="ARBA00023163"/>
    </source>
</evidence>
<dbReference type="Pfam" id="PF10723">
    <property type="entry name" value="RepB-RCR_reg"/>
    <property type="match status" value="1"/>
</dbReference>
<proteinExistence type="predicted"/>
<dbReference type="GO" id="GO:0006276">
    <property type="term" value="P:plasmid maintenance"/>
    <property type="evidence" value="ECO:0007669"/>
    <property type="project" value="UniProtKB-KW"/>
</dbReference>
<sequence length="59" mass="7134">MARQKKDGVYINYYIRKDIKEKLDEYCEEVGQTNTLALERILGQFLDKYFEEKKNVNIK</sequence>
<dbReference type="eggNOG" id="ENOG5033C4Z">
    <property type="taxonomic scope" value="Bacteria"/>
</dbReference>
<evidence type="ECO:0000313" key="7">
    <source>
        <dbReference type="EMBL" id="EEP55150.1"/>
    </source>
</evidence>
<keyword evidence="1" id="KW-0678">Repressor</keyword>
<organism evidence="7 8">
    <name type="scientific">Clostridium butyricum E4 str. BoNT E BL5262</name>
    <dbReference type="NCBI Taxonomy" id="632245"/>
    <lineage>
        <taxon>Bacteria</taxon>
        <taxon>Bacillati</taxon>
        <taxon>Bacillota</taxon>
        <taxon>Clostridia</taxon>
        <taxon>Eubacteriales</taxon>
        <taxon>Clostridiaceae</taxon>
        <taxon>Clostridium</taxon>
    </lineage>
</organism>
<gene>
    <name evidence="7" type="ORF">CLP_3938</name>
</gene>
<dbReference type="GO" id="GO:0003677">
    <property type="term" value="F:DNA binding"/>
    <property type="evidence" value="ECO:0007669"/>
    <property type="project" value="UniProtKB-KW"/>
</dbReference>
<keyword evidence="2" id="KW-0615">Plasmid copy control</keyword>
<protein>
    <recommendedName>
        <fullName evidence="6">Protein CopB</fullName>
    </recommendedName>
</protein>
<keyword evidence="5" id="KW-0804">Transcription</keyword>
<evidence type="ECO:0000256" key="3">
    <source>
        <dbReference type="ARBA" id="ARBA00023015"/>
    </source>
</evidence>